<dbReference type="Proteomes" id="UP000192333">
    <property type="component" value="Chromosome I"/>
</dbReference>
<dbReference type="GO" id="GO:0043565">
    <property type="term" value="F:sequence-specific DNA binding"/>
    <property type="evidence" value="ECO:0007669"/>
    <property type="project" value="InterPro"/>
</dbReference>
<reference evidence="4" key="1">
    <citation type="submission" date="2017-04" db="EMBL/GenBank/DDBJ databases">
        <authorList>
            <person name="Varghese N."/>
            <person name="Submissions S."/>
        </authorList>
    </citation>
    <scope>NUCLEOTIDE SEQUENCE [LARGE SCALE GENOMIC DNA]</scope>
    <source>
        <strain evidence="4">DSM 16537</strain>
    </source>
</reference>
<dbReference type="InterPro" id="IPR015943">
    <property type="entry name" value="WD40/YVTN_repeat-like_dom_sf"/>
</dbReference>
<sequence>MLFIQMRIHIAFLFIAYAIICESFAQDTVFVQKHSFQTPLRNIFLADQKIHAKTGDGVYVLNQDSWEKIDLELNKSFVFYNEGFFQSEFVPKEYLIDAKTMAHLIPQKSLINCTKVHLNNQLFLSVGGSLFEYEIRPFYKVQYPGISIRNVYIDDQIKVISTYSGIFVNDTLKAGFPPYSNGNFTKINGKYFLSTDDLFKVISNDSVLLLPTGQNIFAGHSRKLVEWNNKTFSLNTNSINELLDDFSLYPIHRGFEYSDLEVFDSSLVFSTYEGKVFSFDGIEVYELADVGARIREIFPGDDLIYLAADNGAFAINPKVADSLEKILDRSFCVDVEKDRFKNLWIATENGLFIIPKSSEKSIPLVSDVEFNRYGMTLYNDHIYAGSINGLYLIDIYDIEKNFLPLFLQKVEDQKILQRRSLIFQIVFFGILILFFGFLVFRKLYARRKINLHQKSRFYSLEQIQNDIIEHKLISVELLASFYETNTVQLNRQFKNFGITPGKFLKTVKISWANQLLKEGVELDEVARRVGYSSRLLKNEFGHKS</sequence>
<gene>
    <name evidence="3" type="ORF">SAMN00777080_1373</name>
</gene>
<protein>
    <submittedName>
        <fullName evidence="3">AraC-type DNA-binding protein</fullName>
    </submittedName>
</protein>
<evidence type="ECO:0000259" key="2">
    <source>
        <dbReference type="PROSITE" id="PS01124"/>
    </source>
</evidence>
<name>A0A1W2H2G3_9BACT</name>
<dbReference type="OrthoDB" id="816021at2"/>
<proteinExistence type="predicted"/>
<dbReference type="Gene3D" id="1.10.10.60">
    <property type="entry name" value="Homeodomain-like"/>
    <property type="match status" value="1"/>
</dbReference>
<dbReference type="Gene3D" id="2.130.10.10">
    <property type="entry name" value="YVTN repeat-like/Quinoprotein amine dehydrogenase"/>
    <property type="match status" value="1"/>
</dbReference>
<evidence type="ECO:0000256" key="1">
    <source>
        <dbReference type="SAM" id="Phobius"/>
    </source>
</evidence>
<keyword evidence="1" id="KW-0812">Transmembrane</keyword>
<keyword evidence="4" id="KW-1185">Reference proteome</keyword>
<feature type="domain" description="HTH araC/xylS-type" evidence="2">
    <location>
        <begin position="457"/>
        <end position="533"/>
    </location>
</feature>
<accession>A0A1W2H2G3</accession>
<keyword evidence="1" id="KW-0472">Membrane</keyword>
<dbReference type="InterPro" id="IPR018060">
    <property type="entry name" value="HTH_AraC"/>
</dbReference>
<keyword evidence="1" id="KW-1133">Transmembrane helix</keyword>
<evidence type="ECO:0000313" key="4">
    <source>
        <dbReference type="Proteomes" id="UP000192333"/>
    </source>
</evidence>
<dbReference type="STRING" id="758820.SAMN00777080_1373"/>
<evidence type="ECO:0000313" key="3">
    <source>
        <dbReference type="EMBL" id="SMD42808.1"/>
    </source>
</evidence>
<keyword evidence="3" id="KW-0238">DNA-binding</keyword>
<dbReference type="GO" id="GO:0003700">
    <property type="term" value="F:DNA-binding transcription factor activity"/>
    <property type="evidence" value="ECO:0007669"/>
    <property type="project" value="InterPro"/>
</dbReference>
<dbReference type="AlphaFoldDB" id="A0A1W2H2G3"/>
<dbReference type="PROSITE" id="PS01124">
    <property type="entry name" value="HTH_ARAC_FAMILY_2"/>
    <property type="match status" value="1"/>
</dbReference>
<organism evidence="3 4">
    <name type="scientific">Aquiflexum balticum DSM 16537</name>
    <dbReference type="NCBI Taxonomy" id="758820"/>
    <lineage>
        <taxon>Bacteria</taxon>
        <taxon>Pseudomonadati</taxon>
        <taxon>Bacteroidota</taxon>
        <taxon>Cytophagia</taxon>
        <taxon>Cytophagales</taxon>
        <taxon>Cyclobacteriaceae</taxon>
        <taxon>Aquiflexum</taxon>
    </lineage>
</organism>
<dbReference type="RefSeq" id="WP_084119572.1">
    <property type="nucleotide sequence ID" value="NZ_LT838813.1"/>
</dbReference>
<feature type="transmembrane region" description="Helical" evidence="1">
    <location>
        <begin position="421"/>
        <end position="440"/>
    </location>
</feature>
<dbReference type="EMBL" id="LT838813">
    <property type="protein sequence ID" value="SMD42808.1"/>
    <property type="molecule type" value="Genomic_DNA"/>
</dbReference>